<evidence type="ECO:0000313" key="6">
    <source>
        <dbReference type="Proteomes" id="UP000034982"/>
    </source>
</evidence>
<dbReference type="AlphaFoldDB" id="W2CN70"/>
<dbReference type="PANTHER" id="PTHR43280">
    <property type="entry name" value="ARAC-FAMILY TRANSCRIPTIONAL REGULATOR"/>
    <property type="match status" value="1"/>
</dbReference>
<dbReference type="EMBL" id="AYYE01000907">
    <property type="protein sequence ID" value="ETK08595.1"/>
    <property type="molecule type" value="Genomic_DNA"/>
</dbReference>
<keyword evidence="1" id="KW-0805">Transcription regulation</keyword>
<dbReference type="Gene3D" id="1.10.10.60">
    <property type="entry name" value="Homeodomain-like"/>
    <property type="match status" value="1"/>
</dbReference>
<dbReference type="PANTHER" id="PTHR43280:SF32">
    <property type="entry name" value="TRANSCRIPTIONAL REGULATORY PROTEIN"/>
    <property type="match status" value="1"/>
</dbReference>
<evidence type="ECO:0000256" key="3">
    <source>
        <dbReference type="ARBA" id="ARBA00023163"/>
    </source>
</evidence>
<evidence type="ECO:0000259" key="4">
    <source>
        <dbReference type="PROSITE" id="PS01124"/>
    </source>
</evidence>
<dbReference type="Pfam" id="PF12833">
    <property type="entry name" value="HTH_18"/>
    <property type="match status" value="1"/>
</dbReference>
<evidence type="ECO:0000313" key="5">
    <source>
        <dbReference type="EMBL" id="ETK08595.1"/>
    </source>
</evidence>
<organism evidence="5 6">
    <name type="scientific">Tannerella sp. oral taxon BU063 isolate Cell 1/3</name>
    <dbReference type="NCBI Taxonomy" id="1411022"/>
    <lineage>
        <taxon>Bacteria</taxon>
        <taxon>Pseudomonadati</taxon>
        <taxon>Bacteroidota</taxon>
        <taxon>Bacteroidia</taxon>
        <taxon>Bacteroidales</taxon>
        <taxon>Tannerellaceae</taxon>
        <taxon>Tannerella</taxon>
    </lineage>
</organism>
<proteinExistence type="predicted"/>
<comment type="caution">
    <text evidence="5">The sequence shown here is derived from an EMBL/GenBank/DDBJ whole genome shotgun (WGS) entry which is preliminary data.</text>
</comment>
<dbReference type="InterPro" id="IPR009057">
    <property type="entry name" value="Homeodomain-like_sf"/>
</dbReference>
<evidence type="ECO:0000256" key="2">
    <source>
        <dbReference type="ARBA" id="ARBA00023125"/>
    </source>
</evidence>
<protein>
    <submittedName>
        <fullName evidence="5">AraC family transcriptional regulator</fullName>
    </submittedName>
</protein>
<dbReference type="Proteomes" id="UP000034982">
    <property type="component" value="Unassembled WGS sequence"/>
</dbReference>
<reference evidence="5 6" key="1">
    <citation type="submission" date="2013-11" db="EMBL/GenBank/DDBJ databases">
        <title>Single cell genomics of uncultured Tannerella BU063 (oral taxon 286).</title>
        <authorList>
            <person name="Beall C.J."/>
            <person name="Campbell A.G."/>
            <person name="Griffen A.L."/>
            <person name="Podar M."/>
            <person name="Leys E.J."/>
        </authorList>
    </citation>
    <scope>NUCLEOTIDE SEQUENCE [LARGE SCALE GENOMIC DNA]</scope>
    <source>
        <strain evidence="5">Cell 1/3</strain>
    </source>
</reference>
<gene>
    <name evidence="5" type="ORF">T230_06900</name>
</gene>
<evidence type="ECO:0000256" key="1">
    <source>
        <dbReference type="ARBA" id="ARBA00023015"/>
    </source>
</evidence>
<dbReference type="GO" id="GO:0043565">
    <property type="term" value="F:sequence-specific DNA binding"/>
    <property type="evidence" value="ECO:0007669"/>
    <property type="project" value="InterPro"/>
</dbReference>
<keyword evidence="3" id="KW-0804">Transcription</keyword>
<dbReference type="PATRIC" id="fig|1411022.3.peg.667"/>
<name>W2CN70_9BACT</name>
<dbReference type="PROSITE" id="PS01124">
    <property type="entry name" value="HTH_ARAC_FAMILY_2"/>
    <property type="match status" value="1"/>
</dbReference>
<feature type="domain" description="HTH araC/xylS-type" evidence="4">
    <location>
        <begin position="206"/>
        <end position="304"/>
    </location>
</feature>
<dbReference type="GO" id="GO:0003700">
    <property type="term" value="F:DNA-binding transcription factor activity"/>
    <property type="evidence" value="ECO:0007669"/>
    <property type="project" value="InterPro"/>
</dbReference>
<dbReference type="SMART" id="SM00342">
    <property type="entry name" value="HTH_ARAC"/>
    <property type="match status" value="1"/>
</dbReference>
<dbReference type="InterPro" id="IPR018060">
    <property type="entry name" value="HTH_AraC"/>
</dbReference>
<sequence>MTDKKEIITYSLSDLKQLGQLFNNEPECMDNDVIIFRDTDVDALREHRLFAYPCRIDAGIFVFCESGTMSVSINLKTYQLTRGIALFVLLGNIIQVHYADHFKVRGMLVSSEFMYDTLIASKLATPLRMQLQADCCILFTDEQIRELDEYYALFFRTLTCPEAPFMTETFRCLIAAAIYRIGAIFFSKVKTGSNRPTNNRREALFERFMQLLEEHHVSERNVAFYADHLFLTPKHVSKVILEVSGKTPTQWIDEYVVLEAKSLLKYSNLTIQEIADYLNFSTQSVFGKYFKHKTGLSPREYKES</sequence>
<keyword evidence="2" id="KW-0238">DNA-binding</keyword>
<accession>W2CN70</accession>
<dbReference type="SUPFAM" id="SSF46689">
    <property type="entry name" value="Homeodomain-like"/>
    <property type="match status" value="1"/>
</dbReference>